<dbReference type="InterPro" id="IPR036108">
    <property type="entry name" value="4pyrrol_syn_uPrphyn_synt_sf"/>
</dbReference>
<evidence type="ECO:0000313" key="2">
    <source>
        <dbReference type="EMBL" id="CAG9327275.1"/>
    </source>
</evidence>
<keyword evidence="3" id="KW-1185">Reference proteome</keyword>
<dbReference type="GO" id="GO:0004852">
    <property type="term" value="F:uroporphyrinogen-III synthase activity"/>
    <property type="evidence" value="ECO:0007669"/>
    <property type="project" value="InterPro"/>
</dbReference>
<dbReference type="GO" id="GO:0006780">
    <property type="term" value="P:uroporphyrinogen III biosynthetic process"/>
    <property type="evidence" value="ECO:0007669"/>
    <property type="project" value="InterPro"/>
</dbReference>
<dbReference type="InterPro" id="IPR039793">
    <property type="entry name" value="UROS/Hem4"/>
</dbReference>
<gene>
    <name evidence="2" type="ORF">BSTOLATCC_MIC43315</name>
</gene>
<dbReference type="PANTHER" id="PTHR12390:SF0">
    <property type="entry name" value="UROPORPHYRINOGEN-III SYNTHASE"/>
    <property type="match status" value="1"/>
</dbReference>
<accession>A0AAU9JQ82</accession>
<protein>
    <recommendedName>
        <fullName evidence="1">Tetrapyrrole biosynthesis uroporphyrinogen III synthase domain-containing protein</fullName>
    </recommendedName>
</protein>
<feature type="domain" description="Tetrapyrrole biosynthesis uroporphyrinogen III synthase" evidence="1">
    <location>
        <begin position="19"/>
        <end position="235"/>
    </location>
</feature>
<dbReference type="Proteomes" id="UP001162131">
    <property type="component" value="Unassembled WGS sequence"/>
</dbReference>
<dbReference type="GO" id="GO:0005829">
    <property type="term" value="C:cytosol"/>
    <property type="evidence" value="ECO:0007669"/>
    <property type="project" value="TreeGrafter"/>
</dbReference>
<reference evidence="2" key="1">
    <citation type="submission" date="2021-09" db="EMBL/GenBank/DDBJ databases">
        <authorList>
            <consortium name="AG Swart"/>
            <person name="Singh M."/>
            <person name="Singh A."/>
            <person name="Seah K."/>
            <person name="Emmerich C."/>
        </authorList>
    </citation>
    <scope>NUCLEOTIDE SEQUENCE</scope>
    <source>
        <strain evidence="2">ATCC30299</strain>
    </source>
</reference>
<name>A0AAU9JQ82_9CILI</name>
<dbReference type="AlphaFoldDB" id="A0AAU9JQ82"/>
<comment type="caution">
    <text evidence="2">The sequence shown here is derived from an EMBL/GenBank/DDBJ whole genome shotgun (WGS) entry which is preliminary data.</text>
</comment>
<proteinExistence type="predicted"/>
<sequence>MQNKTLLFFRNPDLSQDFISPLEQLGLSIICIPVLEFDYIKYEPNLRAAIHELSNEKGIIFPSPRAVIALSRSNQDLRHLKWYAVGESTAKACLEILGKTPEVIGTRGAAELADKIIEDQGPGGSFIYLGGDNQSTLPHEKYQKAEITIKEVCCYSTIPVGKESFLNSIQNIQPIGCVFFSPSGVKTATKHLADQNWNWGAVKTFAIGDTTATALRNNSEIARCDGVPTEFNLEGLKQVLIDYFSHN</sequence>
<evidence type="ECO:0000313" key="3">
    <source>
        <dbReference type="Proteomes" id="UP001162131"/>
    </source>
</evidence>
<organism evidence="2 3">
    <name type="scientific">Blepharisma stoltei</name>
    <dbReference type="NCBI Taxonomy" id="1481888"/>
    <lineage>
        <taxon>Eukaryota</taxon>
        <taxon>Sar</taxon>
        <taxon>Alveolata</taxon>
        <taxon>Ciliophora</taxon>
        <taxon>Postciliodesmatophora</taxon>
        <taxon>Heterotrichea</taxon>
        <taxon>Heterotrichida</taxon>
        <taxon>Blepharismidae</taxon>
        <taxon>Blepharisma</taxon>
    </lineage>
</organism>
<dbReference type="PANTHER" id="PTHR12390">
    <property type="entry name" value="UROPORPHYRINOGEN III SYNTHASE"/>
    <property type="match status" value="1"/>
</dbReference>
<dbReference type="EMBL" id="CAJZBQ010000043">
    <property type="protein sequence ID" value="CAG9327275.1"/>
    <property type="molecule type" value="Genomic_DNA"/>
</dbReference>
<dbReference type="Gene3D" id="3.40.50.10090">
    <property type="match status" value="2"/>
</dbReference>
<evidence type="ECO:0000259" key="1">
    <source>
        <dbReference type="Pfam" id="PF02602"/>
    </source>
</evidence>
<dbReference type="CDD" id="cd06578">
    <property type="entry name" value="HemD"/>
    <property type="match status" value="1"/>
</dbReference>
<dbReference type="SUPFAM" id="SSF69618">
    <property type="entry name" value="HemD-like"/>
    <property type="match status" value="1"/>
</dbReference>
<dbReference type="Pfam" id="PF02602">
    <property type="entry name" value="HEM4"/>
    <property type="match status" value="1"/>
</dbReference>
<dbReference type="InterPro" id="IPR003754">
    <property type="entry name" value="4pyrrol_synth_uPrphyn_synth"/>
</dbReference>